<protein>
    <submittedName>
        <fullName evidence="2">Radical SAM domain protein</fullName>
    </submittedName>
</protein>
<gene>
    <name evidence="2" type="ordered locus">CPF_2258</name>
</gene>
<dbReference type="AlphaFoldDB" id="A0A0H2YNE4"/>
<dbReference type="PaxDb" id="195103-CPF_2258"/>
<evidence type="ECO:0000313" key="3">
    <source>
        <dbReference type="Proteomes" id="UP000001823"/>
    </source>
</evidence>
<dbReference type="eggNOG" id="COG1244">
    <property type="taxonomic scope" value="Bacteria"/>
</dbReference>
<evidence type="ECO:0000259" key="1">
    <source>
        <dbReference type="SMART" id="SM00729"/>
    </source>
</evidence>
<dbReference type="EMBL" id="CP000246">
    <property type="protein sequence ID" value="ABG82324.1"/>
    <property type="molecule type" value="Genomic_DNA"/>
</dbReference>
<evidence type="ECO:0000313" key="2">
    <source>
        <dbReference type="EMBL" id="ABG82324.1"/>
    </source>
</evidence>
<dbReference type="SMART" id="SM00729">
    <property type="entry name" value="Elp3"/>
    <property type="match status" value="1"/>
</dbReference>
<accession>A0A0H2YNE4</accession>
<proteinExistence type="predicted"/>
<dbReference type="Proteomes" id="UP000001823">
    <property type="component" value="Chromosome"/>
</dbReference>
<dbReference type="SUPFAM" id="SSF102114">
    <property type="entry name" value="Radical SAM enzymes"/>
    <property type="match status" value="1"/>
</dbReference>
<name>A0A0H2YNE4_CLOP1</name>
<dbReference type="HOGENOM" id="CLU_103667_0_0_9"/>
<dbReference type="KEGG" id="cpf:CPF_2258"/>
<dbReference type="InterPro" id="IPR058240">
    <property type="entry name" value="rSAM_sf"/>
</dbReference>
<organism evidence="2 3">
    <name type="scientific">Clostridium perfringens (strain ATCC 13124 / DSM 756 / JCM 1290 / NCIMB 6125 / NCTC 8237 / Type A)</name>
    <dbReference type="NCBI Taxonomy" id="195103"/>
    <lineage>
        <taxon>Bacteria</taxon>
        <taxon>Bacillati</taxon>
        <taxon>Bacillota</taxon>
        <taxon>Clostridia</taxon>
        <taxon>Eubacteriales</taxon>
        <taxon>Clostridiaceae</taxon>
        <taxon>Clostridium</taxon>
    </lineage>
</organism>
<dbReference type="RefSeq" id="WP_003455144.1">
    <property type="nucleotide sequence ID" value="NC_008261.1"/>
</dbReference>
<dbReference type="GO" id="GO:0051536">
    <property type="term" value="F:iron-sulfur cluster binding"/>
    <property type="evidence" value="ECO:0007669"/>
    <property type="project" value="InterPro"/>
</dbReference>
<dbReference type="STRING" id="195103.CPF_2258"/>
<feature type="domain" description="Elp3/MiaA/NifB-like radical SAM core" evidence="1">
    <location>
        <begin position="13"/>
        <end position="211"/>
    </location>
</feature>
<dbReference type="InterPro" id="IPR006638">
    <property type="entry name" value="Elp3/MiaA/NifB-like_rSAM"/>
</dbReference>
<dbReference type="GO" id="GO:0003824">
    <property type="term" value="F:catalytic activity"/>
    <property type="evidence" value="ECO:0007669"/>
    <property type="project" value="InterPro"/>
</dbReference>
<sequence>MDRYNVIDNKNNREIVLLKSFPCVWGKCAFCDYIEDNSKNTEEIIKLNKEVLSNVKGIYGVLEVINSGSVFELPKETLEEIKRIVVEKNIKKLFFEAHWCYRNRLKEIEEYFGVPIIFKTGIETFDNHFRNDILNKNARFNDVEEVKKYFKSICLMVGIKGQTKDMIKRDMDILLNNFKYGTVNIWTENTTSFKRDEELIKWFEKEYSFLKDNKTIEVLFENTDFGVGD</sequence>
<keyword evidence="3" id="KW-1185">Reference proteome</keyword>
<reference evidence="2 3" key="1">
    <citation type="journal article" date="2006" name="Genome Res.">
        <title>Skewed genomic variability in strains of the toxigenic bacterial pathogen, Clostridium perfringens.</title>
        <authorList>
            <person name="Myers G.S."/>
            <person name="Rasko D.A."/>
            <person name="Cheung J.K."/>
            <person name="Ravel J."/>
            <person name="Seshadri R."/>
            <person name="Deboy R.T."/>
            <person name="Ren Q."/>
            <person name="Varga J."/>
            <person name="Awad M.M."/>
            <person name="Brinkac L.M."/>
            <person name="Daugherty S.C."/>
            <person name="Haft D.H."/>
            <person name="Dodson R.J."/>
            <person name="Madupu R."/>
            <person name="Nelson W.C."/>
            <person name="Rosovitz M.J."/>
            <person name="Sullivan S.A."/>
            <person name="Khouri H."/>
            <person name="Dimitrov G.I."/>
            <person name="Watkins K.L."/>
            <person name="Mulligan S."/>
            <person name="Benton J."/>
            <person name="Radune D."/>
            <person name="Fisher D.J."/>
            <person name="Atkins H.S."/>
            <person name="Hiscox T."/>
            <person name="Jost B.H."/>
            <person name="Billington S.J."/>
            <person name="Songer J.G."/>
            <person name="McClane B.A."/>
            <person name="Titball R.W."/>
            <person name="Rood J.I."/>
            <person name="Melville S.B."/>
            <person name="Paulsen I.T."/>
        </authorList>
    </citation>
    <scope>NUCLEOTIDE SEQUENCE [LARGE SCALE GENOMIC DNA]</scope>
    <source>
        <strain evidence="3">ATCC 13124 / DSM 756 / JCM 1290 / NCIMB 6125 / NCTC 8237 / S 107 / Type A</strain>
    </source>
</reference>